<name>A0AAD3SZH4_NEPGR</name>
<gene>
    <name evidence="2" type="ORF">Nepgr_020762</name>
</gene>
<comment type="caution">
    <text evidence="2">The sequence shown here is derived from an EMBL/GenBank/DDBJ whole genome shotgun (WGS) entry which is preliminary data.</text>
</comment>
<dbReference type="AlphaFoldDB" id="A0AAD3SZH4"/>
<organism evidence="2 3">
    <name type="scientific">Nepenthes gracilis</name>
    <name type="common">Slender pitcher plant</name>
    <dbReference type="NCBI Taxonomy" id="150966"/>
    <lineage>
        <taxon>Eukaryota</taxon>
        <taxon>Viridiplantae</taxon>
        <taxon>Streptophyta</taxon>
        <taxon>Embryophyta</taxon>
        <taxon>Tracheophyta</taxon>
        <taxon>Spermatophyta</taxon>
        <taxon>Magnoliopsida</taxon>
        <taxon>eudicotyledons</taxon>
        <taxon>Gunneridae</taxon>
        <taxon>Pentapetalae</taxon>
        <taxon>Caryophyllales</taxon>
        <taxon>Nepenthaceae</taxon>
        <taxon>Nepenthes</taxon>
    </lineage>
</organism>
<dbReference type="Proteomes" id="UP001279734">
    <property type="component" value="Unassembled WGS sequence"/>
</dbReference>
<evidence type="ECO:0000256" key="1">
    <source>
        <dbReference type="SAM" id="MobiDB-lite"/>
    </source>
</evidence>
<feature type="region of interest" description="Disordered" evidence="1">
    <location>
        <begin position="178"/>
        <end position="258"/>
    </location>
</feature>
<feature type="compositionally biased region" description="Basic and acidic residues" evidence="1">
    <location>
        <begin position="246"/>
        <end position="258"/>
    </location>
</feature>
<accession>A0AAD3SZH4</accession>
<feature type="compositionally biased region" description="Polar residues" evidence="1">
    <location>
        <begin position="227"/>
        <end position="242"/>
    </location>
</feature>
<evidence type="ECO:0000313" key="2">
    <source>
        <dbReference type="EMBL" id="GMH18921.1"/>
    </source>
</evidence>
<dbReference type="EMBL" id="BSYO01000020">
    <property type="protein sequence ID" value="GMH18921.1"/>
    <property type="molecule type" value="Genomic_DNA"/>
</dbReference>
<evidence type="ECO:0000313" key="3">
    <source>
        <dbReference type="Proteomes" id="UP001279734"/>
    </source>
</evidence>
<reference evidence="2" key="1">
    <citation type="submission" date="2023-05" db="EMBL/GenBank/DDBJ databases">
        <title>Nepenthes gracilis genome sequencing.</title>
        <authorList>
            <person name="Fukushima K."/>
        </authorList>
    </citation>
    <scope>NUCLEOTIDE SEQUENCE</scope>
    <source>
        <strain evidence="2">SING2019-196</strain>
    </source>
</reference>
<sequence length="258" mass="29056">MEVRLRMNASCGTLRGGGGRDREHVPHSGIRRQLAEPLTTLRIILVTIGLPWHSNLKSIRSFTLDSRKGTSFFKEWLSMDLLNGNSSIYVAPRFPRGTRWSTIMEKERRPRGYPLPVVVLLGGGRRDAGPVGEWLSTPAASRPTAYRQQPLECLWALAVHAFPPGRVVTSMTLSHTAGRRPSIDLPLPRNNHNHGAYKYPFLQQKRIRNARSSQSLSPRSKRESSMAAPNNASNKVPQQILHSRSHPRELSTHQREDI</sequence>
<keyword evidence="3" id="KW-1185">Reference proteome</keyword>
<protein>
    <submittedName>
        <fullName evidence="2">Uncharacterized protein</fullName>
    </submittedName>
</protein>
<proteinExistence type="predicted"/>